<dbReference type="PANTHER" id="PTHR46401">
    <property type="entry name" value="GLYCOSYLTRANSFERASE WBBK-RELATED"/>
    <property type="match status" value="1"/>
</dbReference>
<name>A0A2U2B7H7_9BACT</name>
<dbReference type="GO" id="GO:0016757">
    <property type="term" value="F:glycosyltransferase activity"/>
    <property type="evidence" value="ECO:0007669"/>
    <property type="project" value="TreeGrafter"/>
</dbReference>
<dbReference type="Pfam" id="PF13692">
    <property type="entry name" value="Glyco_trans_1_4"/>
    <property type="match status" value="1"/>
</dbReference>
<accession>A0A2U2B7H7</accession>
<evidence type="ECO:0000313" key="4">
    <source>
        <dbReference type="Proteomes" id="UP000244956"/>
    </source>
</evidence>
<evidence type="ECO:0000313" key="3">
    <source>
        <dbReference type="EMBL" id="PWD98994.1"/>
    </source>
</evidence>
<keyword evidence="1 3" id="KW-0808">Transferase</keyword>
<dbReference type="AlphaFoldDB" id="A0A2U2B7H7"/>
<dbReference type="PANTHER" id="PTHR46401:SF2">
    <property type="entry name" value="GLYCOSYLTRANSFERASE WBBK-RELATED"/>
    <property type="match status" value="1"/>
</dbReference>
<dbReference type="EMBL" id="QEWP01000009">
    <property type="protein sequence ID" value="PWD98994.1"/>
    <property type="molecule type" value="Genomic_DNA"/>
</dbReference>
<reference evidence="3 4" key="1">
    <citation type="submission" date="2018-05" db="EMBL/GenBank/DDBJ databases">
        <title>Marinilabilia rubrum sp. nov., isolated from saltern sediment.</title>
        <authorList>
            <person name="Zhang R."/>
        </authorList>
    </citation>
    <scope>NUCLEOTIDE SEQUENCE [LARGE SCALE GENOMIC DNA]</scope>
    <source>
        <strain evidence="3 4">WTE16</strain>
    </source>
</reference>
<dbReference type="GO" id="GO:0009103">
    <property type="term" value="P:lipopolysaccharide biosynthetic process"/>
    <property type="evidence" value="ECO:0007669"/>
    <property type="project" value="TreeGrafter"/>
</dbReference>
<evidence type="ECO:0000256" key="1">
    <source>
        <dbReference type="ARBA" id="ARBA00022679"/>
    </source>
</evidence>
<dbReference type="OrthoDB" id="9816564at2"/>
<gene>
    <name evidence="3" type="ORF">DDZ16_12070</name>
</gene>
<keyword evidence="4" id="KW-1185">Reference proteome</keyword>
<dbReference type="RefSeq" id="WP_109264733.1">
    <property type="nucleotide sequence ID" value="NZ_QEWP01000009.1"/>
</dbReference>
<evidence type="ECO:0000259" key="2">
    <source>
        <dbReference type="Pfam" id="PF13439"/>
    </source>
</evidence>
<dbReference type="InterPro" id="IPR028098">
    <property type="entry name" value="Glyco_trans_4-like_N"/>
</dbReference>
<proteinExistence type="predicted"/>
<comment type="caution">
    <text evidence="3">The sequence shown here is derived from an EMBL/GenBank/DDBJ whole genome shotgun (WGS) entry which is preliminary data.</text>
</comment>
<organism evidence="3 4">
    <name type="scientific">Marinilabilia rubra</name>
    <dbReference type="NCBI Taxonomy" id="2162893"/>
    <lineage>
        <taxon>Bacteria</taxon>
        <taxon>Pseudomonadati</taxon>
        <taxon>Bacteroidota</taxon>
        <taxon>Bacteroidia</taxon>
        <taxon>Marinilabiliales</taxon>
        <taxon>Marinilabiliaceae</taxon>
        <taxon>Marinilabilia</taxon>
    </lineage>
</organism>
<sequence>MKQPKLLYAAEVHLPGQKASSIHVMRMCKAFANQGIQVRLLAFRSPTFKNKSSLLDYYGIDGDMDVKLVNAPGTGRIAAFWLAITAFFQVLRFKPSIAYTRSVVSAYFMSLVAGKTAFEAHTFLFQKKKGYAQYFFKKLIQKSSFLGLVVISEALKKMYVEKGIAEKNIFVAHDGADEKSLNYLGELTGGYAFNAGYFGSVFAGRGVDVIIEMAERMPETGFHIFGGEKNQVNHNGHIPQNLMFYGFVSPSEVHQFRNACDVLLAPYQPDVFVSAKQAFSTSSYMSPLKIFEYMSARKPIIVSDMPVLKEVLSEETAMMVPSGDSSAWVRAVKDLKQDKDKRENMADKAYQEFINYYTWKKRASLIFDWLSGRIS</sequence>
<dbReference type="Proteomes" id="UP000244956">
    <property type="component" value="Unassembled WGS sequence"/>
</dbReference>
<dbReference type="Gene3D" id="3.40.50.2000">
    <property type="entry name" value="Glycogen Phosphorylase B"/>
    <property type="match status" value="2"/>
</dbReference>
<dbReference type="Pfam" id="PF13439">
    <property type="entry name" value="Glyco_transf_4"/>
    <property type="match status" value="1"/>
</dbReference>
<feature type="domain" description="Glycosyltransferase subfamily 4-like N-terminal" evidence="2">
    <location>
        <begin position="22"/>
        <end position="178"/>
    </location>
</feature>
<protein>
    <submittedName>
        <fullName evidence="3">Glycosyl transferase family 1</fullName>
    </submittedName>
</protein>
<dbReference type="SUPFAM" id="SSF53756">
    <property type="entry name" value="UDP-Glycosyltransferase/glycogen phosphorylase"/>
    <property type="match status" value="1"/>
</dbReference>